<evidence type="ECO:0000256" key="2">
    <source>
        <dbReference type="ARBA" id="ARBA00022704"/>
    </source>
</evidence>
<feature type="signal peptide" evidence="3">
    <location>
        <begin position="1"/>
        <end position="18"/>
    </location>
</feature>
<dbReference type="Gramene" id="OIT05394">
    <property type="protein sequence ID" value="OIT05394"/>
    <property type="gene ID" value="A4A49_17769"/>
</dbReference>
<dbReference type="SMART" id="SM00043">
    <property type="entry name" value="CY"/>
    <property type="match status" value="1"/>
</dbReference>
<comment type="caution">
    <text evidence="5">The sequence shown here is derived from an EMBL/GenBank/DDBJ whole genome shotgun (WGS) entry which is preliminary data.</text>
</comment>
<dbReference type="SMR" id="A0A1J6IL24"/>
<dbReference type="Proteomes" id="UP000187609">
    <property type="component" value="Unassembled WGS sequence"/>
</dbReference>
<sequence length="137" mass="15405">MALKFNSILGFLLALVIATVLFHVSAAHGGRREVLAGSWSPIKNITDPEVVEIGKFAVNEHNKEAKTKLEFEKIIKGESQVIAGTNYRLVIAAKDGGEPHQYMAEVWDKPWEKYRNLTSFKDLRCNEEKGEQNCLFA</sequence>
<dbReference type="OMA" id="MNYALIL"/>
<evidence type="ECO:0000313" key="6">
    <source>
        <dbReference type="Proteomes" id="UP000187609"/>
    </source>
</evidence>
<accession>A0A1J6IL24</accession>
<reference evidence="5" key="1">
    <citation type="submission" date="2016-11" db="EMBL/GenBank/DDBJ databases">
        <title>The genome of Nicotiana attenuata.</title>
        <authorList>
            <person name="Xu S."/>
            <person name="Brockmoeller T."/>
            <person name="Gaquerel E."/>
            <person name="Navarro A."/>
            <person name="Kuhl H."/>
            <person name="Gase K."/>
            <person name="Ling Z."/>
            <person name="Zhou W."/>
            <person name="Kreitzer C."/>
            <person name="Stanke M."/>
            <person name="Tang H."/>
            <person name="Lyons E."/>
            <person name="Pandey P."/>
            <person name="Pandey S.P."/>
            <person name="Timmermann B."/>
            <person name="Baldwin I.T."/>
        </authorList>
    </citation>
    <scope>NUCLEOTIDE SEQUENCE [LARGE SCALE GENOMIC DNA]</scope>
    <source>
        <strain evidence="5">UT</strain>
    </source>
</reference>
<organism evidence="5 6">
    <name type="scientific">Nicotiana attenuata</name>
    <name type="common">Coyote tobacco</name>
    <dbReference type="NCBI Taxonomy" id="49451"/>
    <lineage>
        <taxon>Eukaryota</taxon>
        <taxon>Viridiplantae</taxon>
        <taxon>Streptophyta</taxon>
        <taxon>Embryophyta</taxon>
        <taxon>Tracheophyta</taxon>
        <taxon>Spermatophyta</taxon>
        <taxon>Magnoliopsida</taxon>
        <taxon>eudicotyledons</taxon>
        <taxon>Gunneridae</taxon>
        <taxon>Pentapetalae</taxon>
        <taxon>asterids</taxon>
        <taxon>lamiids</taxon>
        <taxon>Solanales</taxon>
        <taxon>Solanaceae</taxon>
        <taxon>Nicotianoideae</taxon>
        <taxon>Nicotianeae</taxon>
        <taxon>Nicotiana</taxon>
    </lineage>
</organism>
<keyword evidence="2" id="KW-0789">Thiol protease inhibitor</keyword>
<dbReference type="AlphaFoldDB" id="A0A1J6IL24"/>
<dbReference type="CDD" id="cd00042">
    <property type="entry name" value="CY"/>
    <property type="match status" value="1"/>
</dbReference>
<dbReference type="PANTHER" id="PTHR47364">
    <property type="entry name" value="CYSTEINE PROTEINASE INHIBITOR 5"/>
    <property type="match status" value="1"/>
</dbReference>
<gene>
    <name evidence="5" type="primary">CYS5_3</name>
    <name evidence="5" type="ORF">A4A49_17769</name>
</gene>
<proteinExistence type="predicted"/>
<dbReference type="OrthoDB" id="2016588at2759"/>
<keyword evidence="6" id="KW-1185">Reference proteome</keyword>
<feature type="domain" description="Cystatin" evidence="4">
    <location>
        <begin position="34"/>
        <end position="123"/>
    </location>
</feature>
<dbReference type="PANTHER" id="PTHR47364:SF19">
    <property type="entry name" value="CYSTEINE PROTEINASE INHIBITOR 1-LIKE"/>
    <property type="match status" value="1"/>
</dbReference>
<evidence type="ECO:0000259" key="4">
    <source>
        <dbReference type="SMART" id="SM00043"/>
    </source>
</evidence>
<dbReference type="STRING" id="49451.A0A1J6IL24"/>
<evidence type="ECO:0000313" key="5">
    <source>
        <dbReference type="EMBL" id="OIT05394.1"/>
    </source>
</evidence>
<dbReference type="InterPro" id="IPR000010">
    <property type="entry name" value="Cystatin_dom"/>
</dbReference>
<dbReference type="EMBL" id="MJEQ01037184">
    <property type="protein sequence ID" value="OIT05394.1"/>
    <property type="molecule type" value="Genomic_DNA"/>
</dbReference>
<dbReference type="Pfam" id="PF16845">
    <property type="entry name" value="SQAPI"/>
    <property type="match status" value="1"/>
</dbReference>
<protein>
    <submittedName>
        <fullName evidence="5">Cysteine proteinase inhibitor 5</fullName>
    </submittedName>
</protein>
<dbReference type="InterPro" id="IPR046350">
    <property type="entry name" value="Cystatin_sf"/>
</dbReference>
<keyword evidence="1" id="KW-0646">Protease inhibitor</keyword>
<keyword evidence="3" id="KW-0732">Signal</keyword>
<name>A0A1J6IL24_NICAT</name>
<evidence type="ECO:0000256" key="3">
    <source>
        <dbReference type="SAM" id="SignalP"/>
    </source>
</evidence>
<dbReference type="SUPFAM" id="SSF54403">
    <property type="entry name" value="Cystatin/monellin"/>
    <property type="match status" value="1"/>
</dbReference>
<dbReference type="Gene3D" id="3.10.450.10">
    <property type="match status" value="1"/>
</dbReference>
<dbReference type="KEGG" id="nau:109222484"/>
<dbReference type="GO" id="GO:0004869">
    <property type="term" value="F:cysteine-type endopeptidase inhibitor activity"/>
    <property type="evidence" value="ECO:0007669"/>
    <property type="project" value="UniProtKB-KW"/>
</dbReference>
<evidence type="ECO:0000256" key="1">
    <source>
        <dbReference type="ARBA" id="ARBA00022690"/>
    </source>
</evidence>
<feature type="chain" id="PRO_5018753134" evidence="3">
    <location>
        <begin position="19"/>
        <end position="137"/>
    </location>
</feature>
<dbReference type="GeneID" id="109222484"/>